<accession>S5DJE8</accession>
<dbReference type="PROSITE" id="PS51658">
    <property type="entry name" value="BFN"/>
    <property type="match status" value="1"/>
</dbReference>
<proteinExistence type="predicted"/>
<dbReference type="PANTHER" id="PTHR15160:SF1">
    <property type="entry name" value="VON HIPPEL-LINDAU DISEASE TUMOR SUPPRESSOR"/>
    <property type="match status" value="1"/>
</dbReference>
<organism evidence="2">
    <name type="scientific">Candidatus Actinomarina minuta</name>
    <dbReference type="NCBI Taxonomy" id="1389454"/>
    <lineage>
        <taxon>Bacteria</taxon>
        <taxon>Bacillati</taxon>
        <taxon>Actinomycetota</taxon>
        <taxon>Actinomycetes</taxon>
        <taxon>Candidatus Actinomarinidae</taxon>
        <taxon>Candidatus Actinomarinales</taxon>
        <taxon>Candidatus Actinomarineae</taxon>
        <taxon>Candidatus Actinomarinaceae</taxon>
        <taxon>Candidatus Actinomarina</taxon>
    </lineage>
</organism>
<evidence type="ECO:0000313" key="2">
    <source>
        <dbReference type="EMBL" id="AGQ18799.1"/>
    </source>
</evidence>
<dbReference type="Gene3D" id="3.10.690.10">
    <property type="entry name" value="Bifunctional nuclease domain"/>
    <property type="match status" value="1"/>
</dbReference>
<dbReference type="InterPro" id="IPR036104">
    <property type="entry name" value="BFN_sf"/>
</dbReference>
<dbReference type="AlphaFoldDB" id="S5DJE8"/>
<dbReference type="PANTHER" id="PTHR15160">
    <property type="entry name" value="VON HIPPEL-LINDAU PROTEIN"/>
    <property type="match status" value="1"/>
</dbReference>
<sequence>MNKNIIVEVNSIRLEENTETPIMLLLDPSSQKVLPIWIGTIEAVSIAYAQEGIKHPRPQTHDLIIDIIESLNGTIDEVVISDLKDNTYFAEIVILGDHGKVSLSSRPSDAIALALRTDTTISVNGDLFLNNSIDLIHDKTNEIEEFKSFLENIEPEDFV</sequence>
<reference evidence="2" key="1">
    <citation type="journal article" date="2013" name="Sci. Rep.">
        <title>Metagenomics uncovers a new group of low GC and ultra-small marine Actinobacteria.</title>
        <authorList>
            <person name="Ghai R."/>
            <person name="Mizuno C.M."/>
            <person name="Picazo A."/>
            <person name="Camacho A."/>
            <person name="Rodriguez-Valera F."/>
        </authorList>
    </citation>
    <scope>NUCLEOTIDE SEQUENCE</scope>
</reference>
<dbReference type="GO" id="GO:0004518">
    <property type="term" value="F:nuclease activity"/>
    <property type="evidence" value="ECO:0007669"/>
    <property type="project" value="InterPro"/>
</dbReference>
<dbReference type="Pfam" id="PF02577">
    <property type="entry name" value="BFN_dom"/>
    <property type="match status" value="1"/>
</dbReference>
<dbReference type="EMBL" id="KC811112">
    <property type="protein sequence ID" value="AGQ18799.1"/>
    <property type="molecule type" value="Genomic_DNA"/>
</dbReference>
<evidence type="ECO:0000259" key="1">
    <source>
        <dbReference type="PROSITE" id="PS51658"/>
    </source>
</evidence>
<dbReference type="InterPro" id="IPR003729">
    <property type="entry name" value="Bi_nuclease_dom"/>
</dbReference>
<feature type="domain" description="BFN" evidence="1">
    <location>
        <begin position="4"/>
        <end position="135"/>
    </location>
</feature>
<protein>
    <submittedName>
        <fullName evidence="2">Uncharacterized conserved protein</fullName>
    </submittedName>
</protein>
<name>S5DJE8_9ACTN</name>
<dbReference type="SUPFAM" id="SSF103256">
    <property type="entry name" value="Hypothetical protein TM0160"/>
    <property type="match status" value="1"/>
</dbReference>